<reference evidence="2 3" key="2">
    <citation type="journal article" date="2012" name="Open Biol.">
        <title>Characteristics of nucleosomes and linker DNA regions on the genome of the basidiomycete Mixia osmundae revealed by mono- and dinucleosome mapping.</title>
        <authorList>
            <person name="Nishida H."/>
            <person name="Kondo S."/>
            <person name="Matsumoto T."/>
            <person name="Suzuki Y."/>
            <person name="Yoshikawa H."/>
            <person name="Taylor T.D."/>
            <person name="Sugiyama J."/>
        </authorList>
    </citation>
    <scope>NUCLEOTIDE SEQUENCE [LARGE SCALE GENOMIC DNA]</scope>
    <source>
        <strain evidence="3">CBS 9802 / IAM 14324 / JCM 22182 / KY 12970</strain>
    </source>
</reference>
<feature type="region of interest" description="Disordered" evidence="1">
    <location>
        <begin position="60"/>
        <end position="89"/>
    </location>
</feature>
<evidence type="ECO:0000313" key="2">
    <source>
        <dbReference type="EMBL" id="GAA97297.1"/>
    </source>
</evidence>
<dbReference type="EMBL" id="BABT02000117">
    <property type="protein sequence ID" value="GAA97297.1"/>
    <property type="molecule type" value="Genomic_DNA"/>
</dbReference>
<reference evidence="2 3" key="1">
    <citation type="journal article" date="2011" name="J. Gen. Appl. Microbiol.">
        <title>Draft genome sequencing of the enigmatic basidiomycete Mixia osmundae.</title>
        <authorList>
            <person name="Nishida H."/>
            <person name="Nagatsuka Y."/>
            <person name="Sugiyama J."/>
        </authorList>
    </citation>
    <scope>NUCLEOTIDE SEQUENCE [LARGE SCALE GENOMIC DNA]</scope>
    <source>
        <strain evidence="3">CBS 9802 / IAM 14324 / JCM 22182 / KY 12970</strain>
    </source>
</reference>
<comment type="caution">
    <text evidence="2">The sequence shown here is derived from an EMBL/GenBank/DDBJ whole genome shotgun (WGS) entry which is preliminary data.</text>
</comment>
<sequence length="89" mass="9539">MRERQKISSSGQAQRAFSSRTAPATASHSEGRSEQRALVSRGFSSFPACLDDLVLQSPLASSQVPSRPALASHSTSSQVTQLLHSERAQ</sequence>
<name>G7E2V3_MIXOS</name>
<feature type="region of interest" description="Disordered" evidence="1">
    <location>
        <begin position="1"/>
        <end position="38"/>
    </location>
</feature>
<evidence type="ECO:0000256" key="1">
    <source>
        <dbReference type="SAM" id="MobiDB-lite"/>
    </source>
</evidence>
<keyword evidence="3" id="KW-1185">Reference proteome</keyword>
<evidence type="ECO:0000313" key="3">
    <source>
        <dbReference type="Proteomes" id="UP000009131"/>
    </source>
</evidence>
<proteinExistence type="predicted"/>
<gene>
    <name evidence="2" type="primary">Mo03975</name>
    <name evidence="2" type="ORF">E5Q_03975</name>
</gene>
<dbReference type="AlphaFoldDB" id="G7E2V3"/>
<dbReference type="RefSeq" id="XP_014571029.1">
    <property type="nucleotide sequence ID" value="XM_014715543.1"/>
</dbReference>
<dbReference type="Proteomes" id="UP000009131">
    <property type="component" value="Unassembled WGS sequence"/>
</dbReference>
<organism evidence="2 3">
    <name type="scientific">Mixia osmundae (strain CBS 9802 / IAM 14324 / JCM 22182 / KY 12970)</name>
    <dbReference type="NCBI Taxonomy" id="764103"/>
    <lineage>
        <taxon>Eukaryota</taxon>
        <taxon>Fungi</taxon>
        <taxon>Dikarya</taxon>
        <taxon>Basidiomycota</taxon>
        <taxon>Pucciniomycotina</taxon>
        <taxon>Mixiomycetes</taxon>
        <taxon>Mixiales</taxon>
        <taxon>Mixiaceae</taxon>
        <taxon>Mixia</taxon>
    </lineage>
</organism>
<feature type="compositionally biased region" description="Polar residues" evidence="1">
    <location>
        <begin position="7"/>
        <end position="28"/>
    </location>
</feature>
<protein>
    <submittedName>
        <fullName evidence="2">Uncharacterized protein</fullName>
    </submittedName>
</protein>
<dbReference type="InParanoid" id="G7E2V3"/>
<dbReference type="HOGENOM" id="CLU_2455229_0_0_1"/>
<accession>G7E2V3</accession>
<feature type="compositionally biased region" description="Polar residues" evidence="1">
    <location>
        <begin position="72"/>
        <end position="83"/>
    </location>
</feature>